<accession>A0A8G0ZWI9</accession>
<dbReference type="KEGG" id="nsm:JO391_00135"/>
<dbReference type="AlphaFoldDB" id="A0A8G0ZWI9"/>
<dbReference type="RefSeq" id="WP_220662206.1">
    <property type="nucleotide sequence ID" value="NZ_CP069370.1"/>
</dbReference>
<name>A0A8G0ZWI9_9RHOB</name>
<sequence length="106" mass="11062">MLSWIRTSTSLITFGFGVHQVFRIASSADAHTRAAVPYLFGSAMVGIGLVVLVVAVLANRRTQRHLATEYPAARGYPVAPPSHAGLLAALIGGLGIGAMILMHVGP</sequence>
<dbReference type="EMBL" id="CP069370">
    <property type="protein sequence ID" value="QYZ69990.1"/>
    <property type="molecule type" value="Genomic_DNA"/>
</dbReference>
<evidence type="ECO:0000256" key="3">
    <source>
        <dbReference type="ARBA" id="ARBA00022989"/>
    </source>
</evidence>
<feature type="transmembrane region" description="Helical" evidence="5">
    <location>
        <begin position="37"/>
        <end position="58"/>
    </location>
</feature>
<dbReference type="Proteomes" id="UP000826300">
    <property type="component" value="Chromosome"/>
</dbReference>
<keyword evidence="2 5" id="KW-0812">Transmembrane</keyword>
<evidence type="ECO:0000313" key="8">
    <source>
        <dbReference type="Proteomes" id="UP000826300"/>
    </source>
</evidence>
<keyword evidence="4 5" id="KW-0472">Membrane</keyword>
<protein>
    <submittedName>
        <fullName evidence="7">DUF202 domain-containing protein</fullName>
    </submittedName>
</protein>
<evidence type="ECO:0000256" key="5">
    <source>
        <dbReference type="SAM" id="Phobius"/>
    </source>
</evidence>
<gene>
    <name evidence="7" type="ORF">JO391_00135</name>
</gene>
<feature type="domain" description="DUF202" evidence="6">
    <location>
        <begin position="2"/>
        <end position="64"/>
    </location>
</feature>
<evidence type="ECO:0000259" key="6">
    <source>
        <dbReference type="Pfam" id="PF02656"/>
    </source>
</evidence>
<organism evidence="7 8">
    <name type="scientific">Neotabrizicola shimadae</name>
    <dbReference type="NCBI Taxonomy" id="2807096"/>
    <lineage>
        <taxon>Bacteria</taxon>
        <taxon>Pseudomonadati</taxon>
        <taxon>Pseudomonadota</taxon>
        <taxon>Alphaproteobacteria</taxon>
        <taxon>Rhodobacterales</taxon>
        <taxon>Paracoccaceae</taxon>
        <taxon>Neotabrizicola</taxon>
    </lineage>
</organism>
<keyword evidence="3 5" id="KW-1133">Transmembrane helix</keyword>
<reference evidence="7" key="1">
    <citation type="submission" date="2021-02" db="EMBL/GenBank/DDBJ databases">
        <title>Rhodobacter shimadae sp. nov., an aerobic anoxygenic phototrophic bacterium isolated from a hot spring.</title>
        <authorList>
            <person name="Muramatsu S."/>
            <person name="Haruta S."/>
            <person name="Hirose S."/>
            <person name="Hanada S."/>
        </authorList>
    </citation>
    <scope>NUCLEOTIDE SEQUENCE</scope>
    <source>
        <strain evidence="7">N10</strain>
    </source>
</reference>
<proteinExistence type="predicted"/>
<evidence type="ECO:0000256" key="2">
    <source>
        <dbReference type="ARBA" id="ARBA00022692"/>
    </source>
</evidence>
<dbReference type="GO" id="GO:0012505">
    <property type="term" value="C:endomembrane system"/>
    <property type="evidence" value="ECO:0007669"/>
    <property type="project" value="UniProtKB-SubCell"/>
</dbReference>
<evidence type="ECO:0000256" key="1">
    <source>
        <dbReference type="ARBA" id="ARBA00004127"/>
    </source>
</evidence>
<evidence type="ECO:0000313" key="7">
    <source>
        <dbReference type="EMBL" id="QYZ69990.1"/>
    </source>
</evidence>
<comment type="subcellular location">
    <subcellularLocation>
        <location evidence="1">Endomembrane system</location>
        <topology evidence="1">Multi-pass membrane protein</topology>
    </subcellularLocation>
</comment>
<keyword evidence="8" id="KW-1185">Reference proteome</keyword>
<feature type="transmembrane region" description="Helical" evidence="5">
    <location>
        <begin position="84"/>
        <end position="104"/>
    </location>
</feature>
<dbReference type="InterPro" id="IPR003807">
    <property type="entry name" value="DUF202"/>
</dbReference>
<evidence type="ECO:0000256" key="4">
    <source>
        <dbReference type="ARBA" id="ARBA00023136"/>
    </source>
</evidence>
<dbReference type="Pfam" id="PF02656">
    <property type="entry name" value="DUF202"/>
    <property type="match status" value="1"/>
</dbReference>